<organism evidence="1 2">
    <name type="scientific">Lithospermum erythrorhizon</name>
    <name type="common">Purple gromwell</name>
    <name type="synonym">Lithospermum officinale var. erythrorhizon</name>
    <dbReference type="NCBI Taxonomy" id="34254"/>
    <lineage>
        <taxon>Eukaryota</taxon>
        <taxon>Viridiplantae</taxon>
        <taxon>Streptophyta</taxon>
        <taxon>Embryophyta</taxon>
        <taxon>Tracheophyta</taxon>
        <taxon>Spermatophyta</taxon>
        <taxon>Magnoliopsida</taxon>
        <taxon>eudicotyledons</taxon>
        <taxon>Gunneridae</taxon>
        <taxon>Pentapetalae</taxon>
        <taxon>asterids</taxon>
        <taxon>lamiids</taxon>
        <taxon>Boraginales</taxon>
        <taxon>Boraginaceae</taxon>
        <taxon>Boraginoideae</taxon>
        <taxon>Lithospermeae</taxon>
        <taxon>Lithospermum</taxon>
    </lineage>
</organism>
<dbReference type="Pfam" id="PF14223">
    <property type="entry name" value="Retrotran_gag_2"/>
    <property type="match status" value="1"/>
</dbReference>
<protein>
    <recommendedName>
        <fullName evidence="3">Gag-pol polyprotein</fullName>
    </recommendedName>
</protein>
<name>A0AAV3QTW7_LITER</name>
<dbReference type="AlphaFoldDB" id="A0AAV3QTW7"/>
<dbReference type="Proteomes" id="UP001454036">
    <property type="component" value="Unassembled WGS sequence"/>
</dbReference>
<proteinExistence type="predicted"/>
<evidence type="ECO:0008006" key="3">
    <source>
        <dbReference type="Google" id="ProtNLM"/>
    </source>
</evidence>
<evidence type="ECO:0000313" key="1">
    <source>
        <dbReference type="EMBL" id="GAA0165522.1"/>
    </source>
</evidence>
<accession>A0AAV3QTW7</accession>
<evidence type="ECO:0000313" key="2">
    <source>
        <dbReference type="Proteomes" id="UP001454036"/>
    </source>
</evidence>
<comment type="caution">
    <text evidence="1">The sequence shown here is derived from an EMBL/GenBank/DDBJ whole genome shotgun (WGS) entry which is preliminary data.</text>
</comment>
<dbReference type="EMBL" id="BAABME010005402">
    <property type="protein sequence ID" value="GAA0165522.1"/>
    <property type="molecule type" value="Genomic_DNA"/>
</dbReference>
<gene>
    <name evidence="1" type="ORF">LIER_20907</name>
</gene>
<reference evidence="1 2" key="1">
    <citation type="submission" date="2024-01" db="EMBL/GenBank/DDBJ databases">
        <title>The complete chloroplast genome sequence of Lithospermum erythrorhizon: insights into the phylogenetic relationship among Boraginaceae species and the maternal lineages of purple gromwells.</title>
        <authorList>
            <person name="Okada T."/>
            <person name="Watanabe K."/>
        </authorList>
    </citation>
    <scope>NUCLEOTIDE SEQUENCE [LARGE SCALE GENOMIC DNA]</scope>
</reference>
<keyword evidence="2" id="KW-1185">Reference proteome</keyword>
<sequence length="139" mass="15290">MTVPTSGGPTWGGSLHKEGGSIMRPPLLDRKNCPFWKARMTTFLKSVDTKTWKVVLTGWTPLIQAALAGGGRVVKEEADWTPAEDELALGNSKALNSIFNVMDPNIFKMISKCSVAKEAWEILHTAYEGTTKVRISKLQ</sequence>